<feature type="transmembrane region" description="Helical" evidence="9">
    <location>
        <begin position="12"/>
        <end position="36"/>
    </location>
</feature>
<dbReference type="InterPro" id="IPR017850">
    <property type="entry name" value="Alkaline_phosphatase_core_sf"/>
</dbReference>
<comment type="caution">
    <text evidence="11">The sequence shown here is derived from an EMBL/GenBank/DDBJ whole genome shotgun (WGS) entry which is preliminary data.</text>
</comment>
<feature type="binding site" evidence="8">
    <location>
        <position position="512"/>
    </location>
    <ligand>
        <name>Mn(2+)</name>
        <dbReference type="ChEBI" id="CHEBI:29035"/>
    </ligand>
</feature>
<evidence type="ECO:0000313" key="12">
    <source>
        <dbReference type="Proteomes" id="UP000824150"/>
    </source>
</evidence>
<comment type="subcellular location">
    <subcellularLocation>
        <location evidence="1">Cell membrane</location>
        <topology evidence="1">Multi-pass membrane protein</topology>
    </subcellularLocation>
</comment>
<reference evidence="11" key="1">
    <citation type="journal article" date="2021" name="PeerJ">
        <title>Extensive microbial diversity within the chicken gut microbiome revealed by metagenomics and culture.</title>
        <authorList>
            <person name="Gilroy R."/>
            <person name="Ravi A."/>
            <person name="Getino M."/>
            <person name="Pursley I."/>
            <person name="Horton D.L."/>
            <person name="Alikhan N.F."/>
            <person name="Baker D."/>
            <person name="Gharbi K."/>
            <person name="Hall N."/>
            <person name="Watson M."/>
            <person name="Adriaenssens E.M."/>
            <person name="Foster-Nyarko E."/>
            <person name="Jarju S."/>
            <person name="Secka A."/>
            <person name="Antonio M."/>
            <person name="Oren A."/>
            <person name="Chaudhuri R.R."/>
            <person name="La Ragione R."/>
            <person name="Hildebrand F."/>
            <person name="Pallen M.J."/>
        </authorList>
    </citation>
    <scope>NUCLEOTIDE SEQUENCE</scope>
    <source>
        <strain evidence="11">687</strain>
    </source>
</reference>
<feature type="domain" description="Sulfatase N-terminal" evidence="10">
    <location>
        <begin position="290"/>
        <end position="561"/>
    </location>
</feature>
<feature type="binding site" evidence="8">
    <location>
        <position position="298"/>
    </location>
    <ligand>
        <name>Mn(2+)</name>
        <dbReference type="ChEBI" id="CHEBI:29035"/>
    </ligand>
</feature>
<dbReference type="GO" id="GO:0046872">
    <property type="term" value="F:metal ion binding"/>
    <property type="evidence" value="ECO:0007669"/>
    <property type="project" value="UniProtKB-KW"/>
</dbReference>
<accession>A0A9E2KLN4</accession>
<dbReference type="SUPFAM" id="SSF53649">
    <property type="entry name" value="Alkaline phosphatase-like"/>
    <property type="match status" value="1"/>
</dbReference>
<feature type="active site" evidence="6">
    <location>
        <position position="337"/>
    </location>
</feature>
<keyword evidence="4 9" id="KW-1133">Transmembrane helix</keyword>
<proteinExistence type="predicted"/>
<evidence type="ECO:0000256" key="1">
    <source>
        <dbReference type="ARBA" id="ARBA00004651"/>
    </source>
</evidence>
<feature type="transmembrane region" description="Helical" evidence="9">
    <location>
        <begin position="85"/>
        <end position="109"/>
    </location>
</feature>
<keyword evidence="7" id="KW-0464">Manganese</keyword>
<dbReference type="AlphaFoldDB" id="A0A9E2KLN4"/>
<sequence>MFGSKVRLSIKVYLPLMLLTLGMLMLSRLGLCLWQSDLIPPGSWLFIFAMGLRYDLAVIAALFALPLLITLICSFIGVMPRAVRFILQIWCAAAFAFLLMNEAATPGFILEYGVRPNQLYVQYLIYPKEVIRTLWGGHKVELFASLAITLAAFLLAFYLQSKMFARALAGSAERKPKLWHLGVELLVVLCLVPLAIRSTLGHRPLNPAMAAFCDSPLVNSLPVNSSYSASYALAHLGDTQLTANDIYTLVSADKVLAAAADLSAREAVPGTERCPLLQQITPPSDVTAPRNVVIVLEESLGADFVQSLGGLPLTPHLERLKAQGWWFDNLYAAGHRSIRGIEAVSAGFPPSPLESIVKLLPQHGAYATLAEAFKQNGYHTSFIYGGESHFDNMRSYFLGNGMQEVIEQKDYQNPSFVASWGVSDEDLFDRAHESYLSDFKAGKNFFSIVFTSSFHDPFEIPQGKVSLDFDAGDQSARYLAVKYADYALGRFMDKALSAPYAHNTVFLIVADHESKVRAQGTFPLSKFKIPGLIIAPGLSPRQDARIVSQIDLPPTLLALAGLRGSAPFVGENLLRKDAKERALVQYNQIFGLLTPEHFVVLTPRKSPDVYTRAPDGTLLPATATPALIDKAAALENMGPLFYQQGYMQAGCLQMQAVGTL</sequence>
<dbReference type="EMBL" id="JAHLFG010000019">
    <property type="protein sequence ID" value="MBU3826194.1"/>
    <property type="molecule type" value="Genomic_DNA"/>
</dbReference>
<organism evidence="11 12">
    <name type="scientific">Candidatus Anaerobiospirillum merdipullorum</name>
    <dbReference type="NCBI Taxonomy" id="2838450"/>
    <lineage>
        <taxon>Bacteria</taxon>
        <taxon>Pseudomonadati</taxon>
        <taxon>Pseudomonadota</taxon>
        <taxon>Gammaproteobacteria</taxon>
        <taxon>Aeromonadales</taxon>
        <taxon>Succinivibrionaceae</taxon>
        <taxon>Anaerobiospirillum</taxon>
    </lineage>
</organism>
<dbReference type="Gene3D" id="3.30.1120.80">
    <property type="match status" value="1"/>
</dbReference>
<dbReference type="InterPro" id="IPR012160">
    <property type="entry name" value="LtaS-like"/>
</dbReference>
<dbReference type="Gene3D" id="3.40.720.10">
    <property type="entry name" value="Alkaline Phosphatase, subunit A"/>
    <property type="match status" value="1"/>
</dbReference>
<dbReference type="PANTHER" id="PTHR47371">
    <property type="entry name" value="LIPOTEICHOIC ACID SYNTHASE"/>
    <property type="match status" value="1"/>
</dbReference>
<feature type="transmembrane region" description="Helical" evidence="9">
    <location>
        <begin position="142"/>
        <end position="159"/>
    </location>
</feature>
<evidence type="ECO:0000313" key="11">
    <source>
        <dbReference type="EMBL" id="MBU3826194.1"/>
    </source>
</evidence>
<evidence type="ECO:0000256" key="5">
    <source>
        <dbReference type="ARBA" id="ARBA00023136"/>
    </source>
</evidence>
<dbReference type="PANTHER" id="PTHR47371:SF3">
    <property type="entry name" value="PHOSPHOGLYCEROL TRANSFERASE I"/>
    <property type="match status" value="1"/>
</dbReference>
<dbReference type="GO" id="GO:0005886">
    <property type="term" value="C:plasma membrane"/>
    <property type="evidence" value="ECO:0007669"/>
    <property type="project" value="UniProtKB-SubCell"/>
</dbReference>
<evidence type="ECO:0000256" key="8">
    <source>
        <dbReference type="PIRSR" id="PIRSR005091-3"/>
    </source>
</evidence>
<dbReference type="Proteomes" id="UP000824150">
    <property type="component" value="Unassembled WGS sequence"/>
</dbReference>
<reference evidence="11" key="2">
    <citation type="submission" date="2021-04" db="EMBL/GenBank/DDBJ databases">
        <authorList>
            <person name="Gilroy R."/>
        </authorList>
    </citation>
    <scope>NUCLEOTIDE SEQUENCE</scope>
    <source>
        <strain evidence="11">687</strain>
    </source>
</reference>
<protein>
    <submittedName>
        <fullName evidence="11">LTA synthase family protein</fullName>
    </submittedName>
</protein>
<feature type="binding site" evidence="7">
    <location>
        <position position="455"/>
    </location>
    <ligand>
        <name>substrate</name>
    </ligand>
</feature>
<keyword evidence="5 9" id="KW-0472">Membrane</keyword>
<dbReference type="CDD" id="cd16015">
    <property type="entry name" value="LTA_synthase"/>
    <property type="match status" value="1"/>
</dbReference>
<dbReference type="InterPro" id="IPR000917">
    <property type="entry name" value="Sulfatase_N"/>
</dbReference>
<feature type="binding site" evidence="8">
    <location>
        <position position="511"/>
    </location>
    <ligand>
        <name>Mn(2+)</name>
        <dbReference type="ChEBI" id="CHEBI:29035"/>
    </ligand>
</feature>
<evidence type="ECO:0000256" key="9">
    <source>
        <dbReference type="SAM" id="Phobius"/>
    </source>
</evidence>
<keyword evidence="2" id="KW-1003">Cell membrane</keyword>
<keyword evidence="7" id="KW-0479">Metal-binding</keyword>
<dbReference type="PIRSF" id="PIRSF005091">
    <property type="entry name" value="Mmb_sulf_HI1246"/>
    <property type="match status" value="1"/>
</dbReference>
<feature type="transmembrane region" description="Helical" evidence="9">
    <location>
        <begin position="179"/>
        <end position="196"/>
    </location>
</feature>
<evidence type="ECO:0000256" key="3">
    <source>
        <dbReference type="ARBA" id="ARBA00022692"/>
    </source>
</evidence>
<evidence type="ECO:0000256" key="7">
    <source>
        <dbReference type="PIRSR" id="PIRSR005091-2"/>
    </source>
</evidence>
<name>A0A9E2KLN4_9GAMM</name>
<keyword evidence="3 9" id="KW-0812">Transmembrane</keyword>
<evidence type="ECO:0000259" key="10">
    <source>
        <dbReference type="Pfam" id="PF00884"/>
    </source>
</evidence>
<evidence type="ECO:0000256" key="2">
    <source>
        <dbReference type="ARBA" id="ARBA00022475"/>
    </source>
</evidence>
<dbReference type="Pfam" id="PF00884">
    <property type="entry name" value="Sulfatase"/>
    <property type="match status" value="1"/>
</dbReference>
<evidence type="ECO:0000256" key="4">
    <source>
        <dbReference type="ARBA" id="ARBA00022989"/>
    </source>
</evidence>
<gene>
    <name evidence="11" type="ORF">IAA31_01680</name>
</gene>
<evidence type="ECO:0000256" key="6">
    <source>
        <dbReference type="PIRSR" id="PIRSR005091-1"/>
    </source>
</evidence>
<dbReference type="InterPro" id="IPR050448">
    <property type="entry name" value="OpgB/LTA_synthase_biosynth"/>
</dbReference>
<feature type="transmembrane region" description="Helical" evidence="9">
    <location>
        <begin position="56"/>
        <end position="78"/>
    </location>
</feature>